<comment type="similarity">
    <text evidence="1">Belongs to the aldo/keto reductase family.</text>
</comment>
<evidence type="ECO:0000313" key="9">
    <source>
        <dbReference type="Proteomes" id="UP000000844"/>
    </source>
</evidence>
<dbReference type="EC" id="1.1.1.274" evidence="8"/>
<keyword evidence="3 8" id="KW-0560">Oxidoreductase</keyword>
<evidence type="ECO:0000256" key="6">
    <source>
        <dbReference type="PIRSR" id="PIRSR000097-3"/>
    </source>
</evidence>
<dbReference type="EMBL" id="CP001778">
    <property type="protein sequence ID" value="ADD41419.1"/>
    <property type="molecule type" value="Genomic_DNA"/>
</dbReference>
<dbReference type="PROSITE" id="PS00798">
    <property type="entry name" value="ALDOKETO_REDUCTASE_1"/>
    <property type="match status" value="1"/>
</dbReference>
<dbReference type="STRING" id="446470.Snas_1721"/>
<keyword evidence="2" id="KW-0521">NADP</keyword>
<evidence type="ECO:0000256" key="1">
    <source>
        <dbReference type="ARBA" id="ARBA00007905"/>
    </source>
</evidence>
<dbReference type="PROSITE" id="PS00062">
    <property type="entry name" value="ALDOKETO_REDUCTASE_2"/>
    <property type="match status" value="1"/>
</dbReference>
<dbReference type="RefSeq" id="WP_013016990.1">
    <property type="nucleotide sequence ID" value="NC_013947.1"/>
</dbReference>
<organism evidence="8 9">
    <name type="scientific">Stackebrandtia nassauensis (strain DSM 44728 / CIP 108903 / NRRL B-16338 / NBRC 102104 / LLR-40K-21)</name>
    <dbReference type="NCBI Taxonomy" id="446470"/>
    <lineage>
        <taxon>Bacteria</taxon>
        <taxon>Bacillati</taxon>
        <taxon>Actinomycetota</taxon>
        <taxon>Actinomycetes</taxon>
        <taxon>Glycomycetales</taxon>
        <taxon>Glycomycetaceae</taxon>
        <taxon>Stackebrandtia</taxon>
    </lineage>
</organism>
<dbReference type="InterPro" id="IPR036812">
    <property type="entry name" value="NAD(P)_OxRdtase_dom_sf"/>
</dbReference>
<dbReference type="PRINTS" id="PR00069">
    <property type="entry name" value="ALDKETRDTASE"/>
</dbReference>
<dbReference type="HOGENOM" id="CLU_023205_0_1_11"/>
<evidence type="ECO:0000256" key="5">
    <source>
        <dbReference type="PIRSR" id="PIRSR000097-2"/>
    </source>
</evidence>
<dbReference type="Pfam" id="PF00248">
    <property type="entry name" value="Aldo_ket_red"/>
    <property type="match status" value="1"/>
</dbReference>
<dbReference type="InterPro" id="IPR023210">
    <property type="entry name" value="NADP_OxRdtase_dom"/>
</dbReference>
<evidence type="ECO:0000256" key="3">
    <source>
        <dbReference type="ARBA" id="ARBA00023002"/>
    </source>
</evidence>
<name>D3PXF6_STANL</name>
<dbReference type="SUPFAM" id="SSF51430">
    <property type="entry name" value="NAD(P)-linked oxidoreductase"/>
    <property type="match status" value="1"/>
</dbReference>
<dbReference type="PANTHER" id="PTHR43827">
    <property type="entry name" value="2,5-DIKETO-D-GLUCONIC ACID REDUCTASE"/>
    <property type="match status" value="1"/>
</dbReference>
<dbReference type="PIRSF" id="PIRSF000097">
    <property type="entry name" value="AKR"/>
    <property type="match status" value="1"/>
</dbReference>
<dbReference type="PANTHER" id="PTHR43827:SF3">
    <property type="entry name" value="NADP-DEPENDENT OXIDOREDUCTASE DOMAIN-CONTAINING PROTEIN"/>
    <property type="match status" value="1"/>
</dbReference>
<feature type="active site" description="Proton donor" evidence="4">
    <location>
        <position position="51"/>
    </location>
</feature>
<protein>
    <submittedName>
        <fullName evidence="8">2,5-didehydrogluconate reductase</fullName>
        <ecNumber evidence="8">1.1.1.274</ecNumber>
    </submittedName>
</protein>
<dbReference type="AlphaFoldDB" id="D3PXF6"/>
<feature type="site" description="Lowers pKa of active site Tyr" evidence="6">
    <location>
        <position position="76"/>
    </location>
</feature>
<sequence length="276" mass="30369">MTSAPNITLNNGVEMPQLGLGVWRASDDEARRSCVVAIDNGYRSIDTASLYKNEEGVGRAVAESGVPRGDLFITTKLWNNDQGFDAALKAFDASLDRLGMDYVDLYLIHWPAPGQDLYVETWKALERVYADKRARAIGVSNFHVSHLERLAAECEIVPALNQIELHPYLPQAELRGYHAAHGIHTEAWRPIGQGGELLVEPGLMRVAAKHGKSVAQVVLRWHIQLGNVVIPKSVTPSRIVENIDVFDFSLDEADMAAVAALESGRRMGMDPDEFGA</sequence>
<dbReference type="FunFam" id="3.20.20.100:FF:000015">
    <property type="entry name" value="Oxidoreductase, aldo/keto reductase family"/>
    <property type="match status" value="1"/>
</dbReference>
<dbReference type="GO" id="GO:0050580">
    <property type="term" value="F:2,5-didehydrogluconate reductase activity"/>
    <property type="evidence" value="ECO:0007669"/>
    <property type="project" value="UniProtKB-EC"/>
</dbReference>
<dbReference type="OrthoDB" id="9804790at2"/>
<accession>D3PXF6</accession>
<evidence type="ECO:0000259" key="7">
    <source>
        <dbReference type="Pfam" id="PF00248"/>
    </source>
</evidence>
<dbReference type="Proteomes" id="UP000000844">
    <property type="component" value="Chromosome"/>
</dbReference>
<dbReference type="eggNOG" id="COG0656">
    <property type="taxonomic scope" value="Bacteria"/>
</dbReference>
<dbReference type="KEGG" id="sna:Snas_1721"/>
<gene>
    <name evidence="8" type="ordered locus">Snas_1721</name>
</gene>
<dbReference type="InterPro" id="IPR018170">
    <property type="entry name" value="Aldo/ket_reductase_CS"/>
</dbReference>
<dbReference type="InterPro" id="IPR020471">
    <property type="entry name" value="AKR"/>
</dbReference>
<feature type="domain" description="NADP-dependent oxidoreductase" evidence="7">
    <location>
        <begin position="18"/>
        <end position="261"/>
    </location>
</feature>
<proteinExistence type="inferred from homology"/>
<evidence type="ECO:0000256" key="4">
    <source>
        <dbReference type="PIRSR" id="PIRSR000097-1"/>
    </source>
</evidence>
<keyword evidence="9" id="KW-1185">Reference proteome</keyword>
<feature type="binding site" evidence="5">
    <location>
        <position position="109"/>
    </location>
    <ligand>
        <name>substrate</name>
    </ligand>
</feature>
<reference evidence="8 9" key="1">
    <citation type="journal article" date="2009" name="Stand. Genomic Sci.">
        <title>Complete genome sequence of Stackebrandtia nassauensis type strain (LLR-40K-21).</title>
        <authorList>
            <person name="Munk C."/>
            <person name="Lapidus A."/>
            <person name="Copeland A."/>
            <person name="Jando M."/>
            <person name="Mayilraj S."/>
            <person name="Glavina Del Rio T."/>
            <person name="Nolan M."/>
            <person name="Chen F."/>
            <person name="Lucas S."/>
            <person name="Tice H."/>
            <person name="Cheng J.F."/>
            <person name="Han C."/>
            <person name="Detter J.C."/>
            <person name="Bruce D."/>
            <person name="Goodwin L."/>
            <person name="Chain P."/>
            <person name="Pitluck S."/>
            <person name="Goker M."/>
            <person name="Ovchinikova G."/>
            <person name="Pati A."/>
            <person name="Ivanova N."/>
            <person name="Mavromatis K."/>
            <person name="Chen A."/>
            <person name="Palaniappan K."/>
            <person name="Land M."/>
            <person name="Hauser L."/>
            <person name="Chang Y.J."/>
            <person name="Jeffries C.D."/>
            <person name="Bristow J."/>
            <person name="Eisen J.A."/>
            <person name="Markowitz V."/>
            <person name="Hugenholtz P."/>
            <person name="Kyrpides N.C."/>
            <person name="Klenk H.P."/>
        </authorList>
    </citation>
    <scope>NUCLEOTIDE SEQUENCE [LARGE SCALE GENOMIC DNA]</scope>
    <source>
        <strain evidence="9">DSM 44728 / CIP 108903 / NRRL B-16338 / NBRC 102104 / LLR-40K-21</strain>
    </source>
</reference>
<evidence type="ECO:0000256" key="2">
    <source>
        <dbReference type="ARBA" id="ARBA00022857"/>
    </source>
</evidence>
<dbReference type="PROSITE" id="PS00063">
    <property type="entry name" value="ALDOKETO_REDUCTASE_3"/>
    <property type="match status" value="1"/>
</dbReference>
<evidence type="ECO:0000313" key="8">
    <source>
        <dbReference type="EMBL" id="ADD41419.1"/>
    </source>
</evidence>
<dbReference type="Gene3D" id="3.20.20.100">
    <property type="entry name" value="NADP-dependent oxidoreductase domain"/>
    <property type="match status" value="1"/>
</dbReference>